<dbReference type="Gene3D" id="1.10.238.160">
    <property type="match status" value="1"/>
</dbReference>
<proteinExistence type="predicted"/>
<dbReference type="AlphaFoldDB" id="A0ABC8E1Z9"/>
<evidence type="ECO:0000313" key="2">
    <source>
        <dbReference type="Proteomes" id="UP000509260"/>
    </source>
</evidence>
<dbReference type="InterPro" id="IPR010260">
    <property type="entry name" value="AlpA"/>
</dbReference>
<dbReference type="Pfam" id="PF05930">
    <property type="entry name" value="Phage_AlpA"/>
    <property type="match status" value="1"/>
</dbReference>
<organism evidence="1 2">
    <name type="scientific">Escherichia coli</name>
    <dbReference type="NCBI Taxonomy" id="562"/>
    <lineage>
        <taxon>Bacteria</taxon>
        <taxon>Pseudomonadati</taxon>
        <taxon>Pseudomonadota</taxon>
        <taxon>Gammaproteobacteria</taxon>
        <taxon>Enterobacterales</taxon>
        <taxon>Enterobacteriaceae</taxon>
        <taxon>Escherichia</taxon>
    </lineage>
</organism>
<accession>A0ABC8E1Z9</accession>
<dbReference type="EMBL" id="AP023197">
    <property type="protein sequence ID" value="BCG37664.1"/>
    <property type="molecule type" value="Genomic_DNA"/>
</dbReference>
<evidence type="ECO:0000313" key="1">
    <source>
        <dbReference type="EMBL" id="BCG37664.1"/>
    </source>
</evidence>
<dbReference type="Proteomes" id="UP000509260">
    <property type="component" value="Chromosome"/>
</dbReference>
<evidence type="ECO:0008006" key="3">
    <source>
        <dbReference type="Google" id="ProtNLM"/>
    </source>
</evidence>
<sequence length="98" mass="11514">MKKNLSNIRSHISTAKRKVYIRNFYVGFCMREINEDRVIREDECRKLTGVCRTTRYELEKKGSFPSRRNLGGRSVGWLLSEVMEWVKSRDRINSGKAA</sequence>
<protein>
    <recommendedName>
        <fullName evidence="3">AlpA family phage regulatory protein</fullName>
    </recommendedName>
</protein>
<reference evidence="1 2" key="1">
    <citation type="submission" date="2020-06" db="EMBL/GenBank/DDBJ databases">
        <title>Whole-genome sequencing of blaNDM-5 positive Escherichia coli isolated from a Japanese patient with no history of travel abroad.</title>
        <authorList>
            <person name="Ito Y."/>
            <person name="Aoki K."/>
            <person name="Nakayama N."/>
            <person name="Ohtsuka M."/>
            <person name="Ota M."/>
            <person name="Kaneko N."/>
            <person name="Yoshida M."/>
            <person name="Ishii Y."/>
            <person name="Tateda K."/>
            <person name="Matsuse H."/>
        </authorList>
    </citation>
    <scope>NUCLEOTIDE SEQUENCE [LARGE SCALE GENOMIC DNA]</scope>
    <source>
        <strain evidence="1 2">TUM18780</strain>
    </source>
</reference>
<gene>
    <name evidence="1" type="ORF">TUM18780_28260</name>
</gene>
<name>A0ABC8E1Z9_ECOLX</name>